<proteinExistence type="predicted"/>
<dbReference type="EMBL" id="MU394307">
    <property type="protein sequence ID" value="KAI6087587.1"/>
    <property type="molecule type" value="Genomic_DNA"/>
</dbReference>
<sequence length="387" mass="43058">MVIMSPAIPKPVSVLLYAFSLIGTLQLWGRAALDGTLEHLFNALKTPYRLPGTQSLLKTSFTGIYWPLDYLLDVLVIFFWEVADGSHPDASAIGLYFLGQYFAVLSIFYLDYSRKGANSSFARPTIWLLIFQMTGIGSSGPLWALMYLSFSPTIAQSSLRNLQQASYVTTNMPLVIILEIVLGYLLPAVAMILPSPTRLSYDSKQTALILWNIFPLLIFTIQTTLAKVVPNLMRARVLKTGEEIKSRQHLAATRWMYAIALTCSFASHVAILTISFSTVWLPMLWREIYIANLSPARLFMPPVNFSVGQTVGDGVRSFMLWDQVFGYATVGLVMLLQLQNALRSTGRSFYWLGSVLAALLGSIVLGPGSSCLILSWIRDEILFEAPK</sequence>
<dbReference type="Proteomes" id="UP001497680">
    <property type="component" value="Unassembled WGS sequence"/>
</dbReference>
<organism evidence="1 2">
    <name type="scientific">Hypoxylon rubiginosum</name>
    <dbReference type="NCBI Taxonomy" id="110542"/>
    <lineage>
        <taxon>Eukaryota</taxon>
        <taxon>Fungi</taxon>
        <taxon>Dikarya</taxon>
        <taxon>Ascomycota</taxon>
        <taxon>Pezizomycotina</taxon>
        <taxon>Sordariomycetes</taxon>
        <taxon>Xylariomycetidae</taxon>
        <taxon>Xylariales</taxon>
        <taxon>Hypoxylaceae</taxon>
        <taxon>Hypoxylon</taxon>
    </lineage>
</organism>
<gene>
    <name evidence="1" type="ORF">F4821DRAFT_105783</name>
</gene>
<comment type="caution">
    <text evidence="1">The sequence shown here is derived from an EMBL/GenBank/DDBJ whole genome shotgun (WGS) entry which is preliminary data.</text>
</comment>
<reference evidence="1 2" key="1">
    <citation type="journal article" date="2022" name="New Phytol.">
        <title>Ecological generalism drives hyperdiversity of secondary metabolite gene clusters in xylarialean endophytes.</title>
        <authorList>
            <person name="Franco M.E.E."/>
            <person name="Wisecaver J.H."/>
            <person name="Arnold A.E."/>
            <person name="Ju Y.M."/>
            <person name="Slot J.C."/>
            <person name="Ahrendt S."/>
            <person name="Moore L.P."/>
            <person name="Eastman K.E."/>
            <person name="Scott K."/>
            <person name="Konkel Z."/>
            <person name="Mondo S.J."/>
            <person name="Kuo A."/>
            <person name="Hayes R.D."/>
            <person name="Haridas S."/>
            <person name="Andreopoulos B."/>
            <person name="Riley R."/>
            <person name="LaButti K."/>
            <person name="Pangilinan J."/>
            <person name="Lipzen A."/>
            <person name="Amirebrahimi M."/>
            <person name="Yan J."/>
            <person name="Adam C."/>
            <person name="Keymanesh K."/>
            <person name="Ng V."/>
            <person name="Louie K."/>
            <person name="Northen T."/>
            <person name="Drula E."/>
            <person name="Henrissat B."/>
            <person name="Hsieh H.M."/>
            <person name="Youens-Clark K."/>
            <person name="Lutzoni F."/>
            <person name="Miadlikowska J."/>
            <person name="Eastwood D.C."/>
            <person name="Hamelin R.C."/>
            <person name="Grigoriev I.V."/>
            <person name="U'Ren J.M."/>
        </authorList>
    </citation>
    <scope>NUCLEOTIDE SEQUENCE [LARGE SCALE GENOMIC DNA]</scope>
    <source>
        <strain evidence="1 2">ER1909</strain>
    </source>
</reference>
<accession>A0ACC0D4B5</accession>
<keyword evidence="2" id="KW-1185">Reference proteome</keyword>
<protein>
    <submittedName>
        <fullName evidence="1">Uncharacterized protein</fullName>
    </submittedName>
</protein>
<evidence type="ECO:0000313" key="1">
    <source>
        <dbReference type="EMBL" id="KAI6087587.1"/>
    </source>
</evidence>
<evidence type="ECO:0000313" key="2">
    <source>
        <dbReference type="Proteomes" id="UP001497680"/>
    </source>
</evidence>
<name>A0ACC0D4B5_9PEZI</name>